<evidence type="ECO:0000256" key="9">
    <source>
        <dbReference type="ARBA" id="ARBA00022763"/>
    </source>
</evidence>
<keyword evidence="14 17" id="KW-0234">DNA repair</keyword>
<evidence type="ECO:0000256" key="5">
    <source>
        <dbReference type="ARBA" id="ARBA00012483"/>
    </source>
</evidence>
<evidence type="ECO:0000256" key="17">
    <source>
        <dbReference type="RuleBase" id="RU368093"/>
    </source>
</evidence>
<dbReference type="InterPro" id="IPR004580">
    <property type="entry name" value="Rad18_fungi"/>
</dbReference>
<dbReference type="EC" id="2.3.2.27" evidence="5 17"/>
<dbReference type="InterPro" id="IPR003034">
    <property type="entry name" value="SAP_dom"/>
</dbReference>
<dbReference type="NCBIfam" id="TIGR00599">
    <property type="entry name" value="rad18"/>
    <property type="match status" value="1"/>
</dbReference>
<dbReference type="SMART" id="SM00184">
    <property type="entry name" value="RING"/>
    <property type="match status" value="1"/>
</dbReference>
<dbReference type="PROSITE" id="PS00518">
    <property type="entry name" value="ZF_RING_1"/>
    <property type="match status" value="1"/>
</dbReference>
<comment type="similarity">
    <text evidence="4 17">Belongs to the RAD18 family.</text>
</comment>
<keyword evidence="22" id="KW-1185">Reference proteome</keyword>
<feature type="region of interest" description="Disordered" evidence="18">
    <location>
        <begin position="200"/>
        <end position="222"/>
    </location>
</feature>
<feature type="compositionally biased region" description="Polar residues" evidence="18">
    <location>
        <begin position="200"/>
        <end position="219"/>
    </location>
</feature>
<feature type="region of interest" description="Disordered" evidence="18">
    <location>
        <begin position="358"/>
        <end position="466"/>
    </location>
</feature>
<comment type="catalytic activity">
    <reaction evidence="1 17">
        <text>S-ubiquitinyl-[E2 ubiquitin-conjugating enzyme]-L-cysteine + [acceptor protein]-L-lysine = [E2 ubiquitin-conjugating enzyme]-L-cysteine + N(6)-ubiquitinyl-[acceptor protein]-L-lysine.</text>
        <dbReference type="EC" id="2.3.2.27"/>
    </reaction>
</comment>
<evidence type="ECO:0000313" key="21">
    <source>
        <dbReference type="EMBL" id="KAK4108456.1"/>
    </source>
</evidence>
<sequence length="466" mass="50983">MDAMTSEAFDIPDSTDWLGTPLSGLMAVEQALRCHVCKDFYNSPMLTSCSHTFCSLCIRRCLSVDGKCPLCRALDQESKLRKNWAVEEAVDALVHSREALLRFARTRADISSSGSPKRKAGDMEGSEEELHENKRPRMTTRSSKLKAAEATATIVRDEIDMPEDNDTGDYEPEPDDGLAACPICWARMKPWQVDKHIDTTCSGTPQPQNASTSASNSRGGYSVPSVRAYFPNSPSRTKPPERLPALAYSMLKDTALRKKMAELGLSTSGSRLMLERRHQEWVTLWNANCDSAKPKKRSELLHDLEIWERTVGSRAPTTSRAANTGAQIKDKDFDGAAWAAKHGASFKDLIASARRTRNNGGQKALETNESEKASKEPILAQDEGEGSGGPPAQSSPQLPTATVVDLTCSPSRSREGLKHSHEGSIGIHEDPAAMLARDLPPDSISLSKKPEDLPPCIENADEQVPQ</sequence>
<evidence type="ECO:0000256" key="7">
    <source>
        <dbReference type="ARBA" id="ARBA00022679"/>
    </source>
</evidence>
<dbReference type="EMBL" id="MU853363">
    <property type="protein sequence ID" value="KAK4108456.1"/>
    <property type="molecule type" value="Genomic_DNA"/>
</dbReference>
<organism evidence="21 22">
    <name type="scientific">Canariomyces notabilis</name>
    <dbReference type="NCBI Taxonomy" id="2074819"/>
    <lineage>
        <taxon>Eukaryota</taxon>
        <taxon>Fungi</taxon>
        <taxon>Dikarya</taxon>
        <taxon>Ascomycota</taxon>
        <taxon>Pezizomycotina</taxon>
        <taxon>Sordariomycetes</taxon>
        <taxon>Sordariomycetidae</taxon>
        <taxon>Sordariales</taxon>
        <taxon>Chaetomiaceae</taxon>
        <taxon>Canariomyces</taxon>
    </lineage>
</organism>
<dbReference type="GO" id="GO:0006301">
    <property type="term" value="P:DNA damage tolerance"/>
    <property type="evidence" value="ECO:0007669"/>
    <property type="project" value="InterPro"/>
</dbReference>
<evidence type="ECO:0000256" key="4">
    <source>
        <dbReference type="ARBA" id="ARBA00009506"/>
    </source>
</evidence>
<keyword evidence="7 17" id="KW-0808">Transferase</keyword>
<feature type="domain" description="RING-type" evidence="19">
    <location>
        <begin position="34"/>
        <end position="72"/>
    </location>
</feature>
<evidence type="ECO:0000256" key="13">
    <source>
        <dbReference type="ARBA" id="ARBA00023125"/>
    </source>
</evidence>
<dbReference type="InterPro" id="IPR013083">
    <property type="entry name" value="Znf_RING/FYVE/PHD"/>
</dbReference>
<dbReference type="GeneID" id="89936916"/>
<comment type="caution">
    <text evidence="21">The sequence shown here is derived from an EMBL/GenBank/DDBJ whole genome shotgun (WGS) entry which is preliminary data.</text>
</comment>
<dbReference type="AlphaFoldDB" id="A0AAN6QF42"/>
<evidence type="ECO:0000259" key="20">
    <source>
        <dbReference type="PROSITE" id="PS50800"/>
    </source>
</evidence>
<dbReference type="PANTHER" id="PTHR14134:SF2">
    <property type="entry name" value="E3 UBIQUITIN-PROTEIN LIGASE RAD18"/>
    <property type="match status" value="1"/>
</dbReference>
<protein>
    <recommendedName>
        <fullName evidence="6 17">Postreplication repair E3 ubiquitin-protein ligase RAD18</fullName>
        <ecNumber evidence="5 17">2.3.2.27</ecNumber>
    </recommendedName>
    <alternativeName>
        <fullName evidence="17">RING-type E3 ubiquitin transferase RAD18</fullName>
    </alternativeName>
</protein>
<keyword evidence="10 16" id="KW-0863">Zinc-finger</keyword>
<dbReference type="GO" id="GO:0061630">
    <property type="term" value="F:ubiquitin protein ligase activity"/>
    <property type="evidence" value="ECO:0007669"/>
    <property type="project" value="UniProtKB-UniRule"/>
</dbReference>
<keyword evidence="12 17" id="KW-0862">Zinc</keyword>
<dbReference type="PROSITE" id="PS50089">
    <property type="entry name" value="ZF_RING_2"/>
    <property type="match status" value="1"/>
</dbReference>
<feature type="region of interest" description="Disordered" evidence="18">
    <location>
        <begin position="111"/>
        <end position="150"/>
    </location>
</feature>
<dbReference type="GO" id="GO:0006281">
    <property type="term" value="P:DNA repair"/>
    <property type="evidence" value="ECO:0007669"/>
    <property type="project" value="UniProtKB-KW"/>
</dbReference>
<evidence type="ECO:0000256" key="1">
    <source>
        <dbReference type="ARBA" id="ARBA00000900"/>
    </source>
</evidence>
<evidence type="ECO:0000256" key="15">
    <source>
        <dbReference type="ARBA" id="ARBA00023242"/>
    </source>
</evidence>
<dbReference type="InterPro" id="IPR017907">
    <property type="entry name" value="Znf_RING_CS"/>
</dbReference>
<comment type="subcellular location">
    <subcellularLocation>
        <location evidence="2 17">Nucleus</location>
    </subcellularLocation>
</comment>
<dbReference type="InterPro" id="IPR001841">
    <property type="entry name" value="Znf_RING"/>
</dbReference>
<keyword evidence="11 17" id="KW-0833">Ubl conjugation pathway</keyword>
<evidence type="ECO:0000313" key="22">
    <source>
        <dbReference type="Proteomes" id="UP001302812"/>
    </source>
</evidence>
<dbReference type="PANTHER" id="PTHR14134">
    <property type="entry name" value="E3 UBIQUITIN-PROTEIN LIGASE RAD18"/>
    <property type="match status" value="1"/>
</dbReference>
<feature type="domain" description="SAP" evidence="20">
    <location>
        <begin position="248"/>
        <end position="282"/>
    </location>
</feature>
<evidence type="ECO:0000256" key="12">
    <source>
        <dbReference type="ARBA" id="ARBA00022833"/>
    </source>
</evidence>
<dbReference type="RefSeq" id="XP_064666026.1">
    <property type="nucleotide sequence ID" value="XM_064812791.1"/>
</dbReference>
<keyword evidence="13 17" id="KW-0238">DNA-binding</keyword>
<evidence type="ECO:0000256" key="11">
    <source>
        <dbReference type="ARBA" id="ARBA00022786"/>
    </source>
</evidence>
<dbReference type="GO" id="GO:0006513">
    <property type="term" value="P:protein monoubiquitination"/>
    <property type="evidence" value="ECO:0007669"/>
    <property type="project" value="InterPro"/>
</dbReference>
<feature type="compositionally biased region" description="Basic and acidic residues" evidence="18">
    <location>
        <begin position="412"/>
        <end position="431"/>
    </location>
</feature>
<evidence type="ECO:0000256" key="10">
    <source>
        <dbReference type="ARBA" id="ARBA00022771"/>
    </source>
</evidence>
<keyword evidence="9 17" id="KW-0227">DNA damage</keyword>
<dbReference type="InterPro" id="IPR039577">
    <property type="entry name" value="Rad18"/>
</dbReference>
<evidence type="ECO:0000256" key="3">
    <source>
        <dbReference type="ARBA" id="ARBA00004906"/>
    </source>
</evidence>
<reference evidence="21" key="1">
    <citation type="journal article" date="2023" name="Mol. Phylogenet. Evol.">
        <title>Genome-scale phylogeny and comparative genomics of the fungal order Sordariales.</title>
        <authorList>
            <person name="Hensen N."/>
            <person name="Bonometti L."/>
            <person name="Westerberg I."/>
            <person name="Brannstrom I.O."/>
            <person name="Guillou S."/>
            <person name="Cros-Aarteil S."/>
            <person name="Calhoun S."/>
            <person name="Haridas S."/>
            <person name="Kuo A."/>
            <person name="Mondo S."/>
            <person name="Pangilinan J."/>
            <person name="Riley R."/>
            <person name="LaButti K."/>
            <person name="Andreopoulos B."/>
            <person name="Lipzen A."/>
            <person name="Chen C."/>
            <person name="Yan M."/>
            <person name="Daum C."/>
            <person name="Ng V."/>
            <person name="Clum A."/>
            <person name="Steindorff A."/>
            <person name="Ohm R.A."/>
            <person name="Martin F."/>
            <person name="Silar P."/>
            <person name="Natvig D.O."/>
            <person name="Lalanne C."/>
            <person name="Gautier V."/>
            <person name="Ament-Velasquez S.L."/>
            <person name="Kruys A."/>
            <person name="Hutchinson M.I."/>
            <person name="Powell A.J."/>
            <person name="Barry K."/>
            <person name="Miller A.N."/>
            <person name="Grigoriev I.V."/>
            <person name="Debuchy R."/>
            <person name="Gladieux P."/>
            <person name="Hiltunen Thoren M."/>
            <person name="Johannesson H."/>
        </authorList>
    </citation>
    <scope>NUCLEOTIDE SEQUENCE</scope>
    <source>
        <strain evidence="21">CBS 508.74</strain>
    </source>
</reference>
<keyword evidence="15 17" id="KW-0539">Nucleus</keyword>
<dbReference type="GO" id="GO:0005634">
    <property type="term" value="C:nucleus"/>
    <property type="evidence" value="ECO:0007669"/>
    <property type="project" value="UniProtKB-SubCell"/>
</dbReference>
<evidence type="ECO:0000259" key="19">
    <source>
        <dbReference type="PROSITE" id="PS50089"/>
    </source>
</evidence>
<dbReference type="SUPFAM" id="SSF57850">
    <property type="entry name" value="RING/U-box"/>
    <property type="match status" value="1"/>
</dbReference>
<proteinExistence type="inferred from homology"/>
<dbReference type="GO" id="GO:0097505">
    <property type="term" value="C:Rad6-Rad18 complex"/>
    <property type="evidence" value="ECO:0007669"/>
    <property type="project" value="TreeGrafter"/>
</dbReference>
<dbReference type="PROSITE" id="PS50800">
    <property type="entry name" value="SAP"/>
    <property type="match status" value="1"/>
</dbReference>
<dbReference type="SMART" id="SM00513">
    <property type="entry name" value="SAP"/>
    <property type="match status" value="1"/>
</dbReference>
<reference evidence="21" key="2">
    <citation type="submission" date="2023-05" db="EMBL/GenBank/DDBJ databases">
        <authorList>
            <consortium name="Lawrence Berkeley National Laboratory"/>
            <person name="Steindorff A."/>
            <person name="Hensen N."/>
            <person name="Bonometti L."/>
            <person name="Westerberg I."/>
            <person name="Brannstrom I.O."/>
            <person name="Guillou S."/>
            <person name="Cros-Aarteil S."/>
            <person name="Calhoun S."/>
            <person name="Haridas S."/>
            <person name="Kuo A."/>
            <person name="Mondo S."/>
            <person name="Pangilinan J."/>
            <person name="Riley R."/>
            <person name="Labutti K."/>
            <person name="Andreopoulos B."/>
            <person name="Lipzen A."/>
            <person name="Chen C."/>
            <person name="Yanf M."/>
            <person name="Daum C."/>
            <person name="Ng V."/>
            <person name="Clum A."/>
            <person name="Ohm R."/>
            <person name="Martin F."/>
            <person name="Silar P."/>
            <person name="Natvig D."/>
            <person name="Lalanne C."/>
            <person name="Gautier V."/>
            <person name="Ament-Velasquez S.L."/>
            <person name="Kruys A."/>
            <person name="Hutchinson M.I."/>
            <person name="Powell A.J."/>
            <person name="Barry K."/>
            <person name="Miller A.N."/>
            <person name="Grigoriev I.V."/>
            <person name="Debuchy R."/>
            <person name="Gladieux P."/>
            <person name="Thoren M.H."/>
            <person name="Johannesson H."/>
        </authorList>
    </citation>
    <scope>NUCLEOTIDE SEQUENCE</scope>
    <source>
        <strain evidence="21">CBS 508.74</strain>
    </source>
</reference>
<evidence type="ECO:0000256" key="18">
    <source>
        <dbReference type="SAM" id="MobiDB-lite"/>
    </source>
</evidence>
<keyword evidence="8 17" id="KW-0479">Metal-binding</keyword>
<gene>
    <name evidence="21" type="ORF">N656DRAFT_739906</name>
</gene>
<evidence type="ECO:0000256" key="8">
    <source>
        <dbReference type="ARBA" id="ARBA00022723"/>
    </source>
</evidence>
<dbReference type="Proteomes" id="UP001302812">
    <property type="component" value="Unassembled WGS sequence"/>
</dbReference>
<accession>A0AAN6QF42</accession>
<evidence type="ECO:0000256" key="16">
    <source>
        <dbReference type="PROSITE-ProRule" id="PRU00175"/>
    </source>
</evidence>
<dbReference type="GO" id="GO:0003697">
    <property type="term" value="F:single-stranded DNA binding"/>
    <property type="evidence" value="ECO:0007669"/>
    <property type="project" value="UniProtKB-UniRule"/>
</dbReference>
<comment type="subunit">
    <text evidence="17">Interacts with E2 UBC2, forming a complex with ubiquitin ligase activity.</text>
</comment>
<dbReference type="Gene3D" id="3.30.40.10">
    <property type="entry name" value="Zinc/RING finger domain, C3HC4 (zinc finger)"/>
    <property type="match status" value="1"/>
</dbReference>
<evidence type="ECO:0000256" key="6">
    <source>
        <dbReference type="ARBA" id="ARBA00015551"/>
    </source>
</evidence>
<name>A0AAN6QF42_9PEZI</name>
<dbReference type="Pfam" id="PF13923">
    <property type="entry name" value="zf-C3HC4_2"/>
    <property type="match status" value="1"/>
</dbReference>
<evidence type="ECO:0000256" key="2">
    <source>
        <dbReference type="ARBA" id="ARBA00004123"/>
    </source>
</evidence>
<comment type="pathway">
    <text evidence="3 17">Protein modification; protein ubiquitination.</text>
</comment>
<evidence type="ECO:0000256" key="14">
    <source>
        <dbReference type="ARBA" id="ARBA00023204"/>
    </source>
</evidence>
<dbReference type="FunFam" id="3.30.40.10:FF:000172">
    <property type="entry name" value="E3 ubiquitin-protein ligase RAD18"/>
    <property type="match status" value="1"/>
</dbReference>
<feature type="compositionally biased region" description="Polar residues" evidence="18">
    <location>
        <begin position="358"/>
        <end position="367"/>
    </location>
</feature>
<comment type="function">
    <text evidence="17">E3 RING-finger protein, member of the UBC2/RAD6 epistasis group. Associates to the E2 ubiquitin conjugating enzyme UBC2/RAD6 to form the UBC2-RAD18 ubiquitin ligase complex involved in postreplicative repair (PRR) of damaged DNA.</text>
</comment>
<dbReference type="GO" id="GO:0008270">
    <property type="term" value="F:zinc ion binding"/>
    <property type="evidence" value="ECO:0007669"/>
    <property type="project" value="UniProtKB-KW"/>
</dbReference>